<dbReference type="OrthoDB" id="9810009at2"/>
<gene>
    <name evidence="2" type="ORF">SAMN05192549_101492</name>
</gene>
<dbReference type="InterPro" id="IPR037914">
    <property type="entry name" value="SpoVT-AbrB_sf"/>
</dbReference>
<name>A0A1M7IGU1_9BURK</name>
<proteinExistence type="predicted"/>
<dbReference type="SUPFAM" id="SSF89447">
    <property type="entry name" value="AbrB/MazE/MraZ-like"/>
    <property type="match status" value="1"/>
</dbReference>
<accession>A0A1M7IGU1</accession>
<evidence type="ECO:0000313" key="2">
    <source>
        <dbReference type="EMBL" id="SHM39875.1"/>
    </source>
</evidence>
<dbReference type="EMBL" id="FRCX01000001">
    <property type="protein sequence ID" value="SHM39875.1"/>
    <property type="molecule type" value="Genomic_DNA"/>
</dbReference>
<keyword evidence="1" id="KW-0812">Transmembrane</keyword>
<feature type="transmembrane region" description="Helical" evidence="1">
    <location>
        <begin position="6"/>
        <end position="30"/>
    </location>
</feature>
<dbReference type="Proteomes" id="UP000184339">
    <property type="component" value="Unassembled WGS sequence"/>
</dbReference>
<reference evidence="3" key="1">
    <citation type="submission" date="2016-11" db="EMBL/GenBank/DDBJ databases">
        <authorList>
            <person name="Varghese N."/>
            <person name="Submissions S."/>
        </authorList>
    </citation>
    <scope>NUCLEOTIDE SEQUENCE [LARGE SCALE GENOMIC DNA]</scope>
    <source>
        <strain evidence="3">Sac-22</strain>
    </source>
</reference>
<dbReference type="AlphaFoldDB" id="A0A1M7IGU1"/>
<keyword evidence="1" id="KW-1133">Transmembrane helix</keyword>
<dbReference type="Gene3D" id="2.10.260.10">
    <property type="match status" value="1"/>
</dbReference>
<protein>
    <submittedName>
        <fullName evidence="2">Uncharacterized protein</fullName>
    </submittedName>
</protein>
<organism evidence="2 3">
    <name type="scientific">Duganella sacchari</name>
    <dbReference type="NCBI Taxonomy" id="551987"/>
    <lineage>
        <taxon>Bacteria</taxon>
        <taxon>Pseudomonadati</taxon>
        <taxon>Pseudomonadota</taxon>
        <taxon>Betaproteobacteria</taxon>
        <taxon>Burkholderiales</taxon>
        <taxon>Oxalobacteraceae</taxon>
        <taxon>Telluria group</taxon>
        <taxon>Duganella</taxon>
    </lineage>
</organism>
<evidence type="ECO:0000256" key="1">
    <source>
        <dbReference type="SAM" id="Phobius"/>
    </source>
</evidence>
<keyword evidence="3" id="KW-1185">Reference proteome</keyword>
<evidence type="ECO:0000313" key="3">
    <source>
        <dbReference type="Proteomes" id="UP000184339"/>
    </source>
</evidence>
<keyword evidence="1" id="KW-0472">Membrane</keyword>
<dbReference type="RefSeq" id="WP_072781035.1">
    <property type="nucleotide sequence ID" value="NZ_FRCX01000001.1"/>
</dbReference>
<sequence>MSWQILGQALGMLAAGLLVTVVLSIALPAIRDHFFPHKPESDYTYLIQARDGKKTIVVMPPDMPETEQQELMRRAYSQLSLPPQSHYAVPMPDDSASLWKMRRHTTRLVQSDNAQAIAIPSEIAYTRPDIELDIQRVGDELRIRPRQPVQ</sequence>